<dbReference type="AlphaFoldDB" id="A0A0C2IN58"/>
<proteinExistence type="predicted"/>
<comment type="caution">
    <text evidence="2">The sequence shown here is derived from an EMBL/GenBank/DDBJ whole genome shotgun (WGS) entry which is preliminary data.</text>
</comment>
<dbReference type="EMBL" id="JWZT01003411">
    <property type="protein sequence ID" value="KII66894.1"/>
    <property type="molecule type" value="Genomic_DNA"/>
</dbReference>
<accession>A0A0C2IN58</accession>
<evidence type="ECO:0000313" key="2">
    <source>
        <dbReference type="EMBL" id="KII66894.1"/>
    </source>
</evidence>
<feature type="region of interest" description="Disordered" evidence="1">
    <location>
        <begin position="111"/>
        <end position="145"/>
    </location>
</feature>
<organism evidence="2 3">
    <name type="scientific">Thelohanellus kitauei</name>
    <name type="common">Myxosporean</name>
    <dbReference type="NCBI Taxonomy" id="669202"/>
    <lineage>
        <taxon>Eukaryota</taxon>
        <taxon>Metazoa</taxon>
        <taxon>Cnidaria</taxon>
        <taxon>Myxozoa</taxon>
        <taxon>Myxosporea</taxon>
        <taxon>Bivalvulida</taxon>
        <taxon>Platysporina</taxon>
        <taxon>Myxobolidae</taxon>
        <taxon>Thelohanellus</taxon>
    </lineage>
</organism>
<keyword evidence="3" id="KW-1185">Reference proteome</keyword>
<sequence length="145" mass="16028">MKDLENSSKKYQRTALYHILVSVLLPLEQGDHTKARNLLLQLVNPPFQDVRDMMDIVQKNVGGFSMPIIGGDDSNCASKDFHDVCSPIIKLSSNQQSQELGTSLKSLQCKKRKSRLTSKSSDVVKSSKSTPAEVPSNLGSDKKHD</sequence>
<evidence type="ECO:0000313" key="3">
    <source>
        <dbReference type="Proteomes" id="UP000031668"/>
    </source>
</evidence>
<feature type="compositionally biased region" description="Low complexity" evidence="1">
    <location>
        <begin position="117"/>
        <end position="129"/>
    </location>
</feature>
<name>A0A0C2IN58_THEKT</name>
<evidence type="ECO:0000256" key="1">
    <source>
        <dbReference type="SAM" id="MobiDB-lite"/>
    </source>
</evidence>
<gene>
    <name evidence="2" type="ORF">RF11_00822</name>
</gene>
<protein>
    <submittedName>
        <fullName evidence="2">Uncharacterized protein</fullName>
    </submittedName>
</protein>
<reference evidence="2 3" key="1">
    <citation type="journal article" date="2014" name="Genome Biol. Evol.">
        <title>The genome of the myxosporean Thelohanellus kitauei shows adaptations to nutrient acquisition within its fish host.</title>
        <authorList>
            <person name="Yang Y."/>
            <person name="Xiong J."/>
            <person name="Zhou Z."/>
            <person name="Huo F."/>
            <person name="Miao W."/>
            <person name="Ran C."/>
            <person name="Liu Y."/>
            <person name="Zhang J."/>
            <person name="Feng J."/>
            <person name="Wang M."/>
            <person name="Wang M."/>
            <person name="Wang L."/>
            <person name="Yao B."/>
        </authorList>
    </citation>
    <scope>NUCLEOTIDE SEQUENCE [LARGE SCALE GENOMIC DNA]</scope>
    <source>
        <strain evidence="2">Wuqing</strain>
    </source>
</reference>
<dbReference type="Proteomes" id="UP000031668">
    <property type="component" value="Unassembled WGS sequence"/>
</dbReference>